<keyword evidence="6 9" id="KW-1133">Transmembrane helix</keyword>
<organism evidence="10 11">
    <name type="scientific">Winogradskyella poriferorum</name>
    <dbReference type="NCBI Taxonomy" id="307627"/>
    <lineage>
        <taxon>Bacteria</taxon>
        <taxon>Pseudomonadati</taxon>
        <taxon>Bacteroidota</taxon>
        <taxon>Flavobacteriia</taxon>
        <taxon>Flavobacteriales</taxon>
        <taxon>Flavobacteriaceae</taxon>
        <taxon>Winogradskyella</taxon>
    </lineage>
</organism>
<keyword evidence="9" id="KW-1003">Cell membrane</keyword>
<keyword evidence="3 9" id="KW-0812">Transmembrane</keyword>
<keyword evidence="8 9" id="KW-0472">Membrane</keyword>
<evidence type="ECO:0000313" key="10">
    <source>
        <dbReference type="EMBL" id="MEF3079893.1"/>
    </source>
</evidence>
<comment type="function">
    <text evidence="9">Sodium pump that utilizes the energy of pyrophosphate hydrolysis as the driving force for Na(+) movement across the membrane.</text>
</comment>
<comment type="caution">
    <text evidence="10">The sequence shown here is derived from an EMBL/GenBank/DDBJ whole genome shotgun (WGS) entry which is preliminary data.</text>
</comment>
<dbReference type="GO" id="GO:0004427">
    <property type="term" value="F:inorganic diphosphate phosphatase activity"/>
    <property type="evidence" value="ECO:0007669"/>
    <property type="project" value="UniProtKB-EC"/>
</dbReference>
<feature type="transmembrane region" description="Helical" evidence="9">
    <location>
        <begin position="404"/>
        <end position="431"/>
    </location>
</feature>
<dbReference type="EMBL" id="JAZHOU010000004">
    <property type="protein sequence ID" value="MEF3079893.1"/>
    <property type="molecule type" value="Genomic_DNA"/>
</dbReference>
<proteinExistence type="inferred from homology"/>
<dbReference type="Proteomes" id="UP001356704">
    <property type="component" value="Unassembled WGS sequence"/>
</dbReference>
<feature type="transmembrane region" description="Helical" evidence="9">
    <location>
        <begin position="245"/>
        <end position="263"/>
    </location>
</feature>
<comment type="subcellular location">
    <subcellularLocation>
        <location evidence="9">Cell membrane</location>
        <topology evidence="9">Multi-pass membrane protein</topology>
    </subcellularLocation>
    <subcellularLocation>
        <location evidence="1">Endomembrane system</location>
        <topology evidence="1">Multi-pass membrane protein</topology>
    </subcellularLocation>
</comment>
<comment type="cofactor">
    <cofactor evidence="9">
        <name>Mg(2+)</name>
        <dbReference type="ChEBI" id="CHEBI:18420"/>
    </cofactor>
</comment>
<feature type="transmembrane region" description="Helical" evidence="9">
    <location>
        <begin position="58"/>
        <end position="77"/>
    </location>
</feature>
<comment type="catalytic activity">
    <reaction evidence="9">
        <text>Na(+)(in) + diphosphate + H2O = Na(+)(out) + 2 phosphate + H(+)</text>
        <dbReference type="Rhea" id="RHEA:57884"/>
        <dbReference type="ChEBI" id="CHEBI:15377"/>
        <dbReference type="ChEBI" id="CHEBI:15378"/>
        <dbReference type="ChEBI" id="CHEBI:29101"/>
        <dbReference type="ChEBI" id="CHEBI:33019"/>
        <dbReference type="ChEBI" id="CHEBI:43474"/>
        <dbReference type="EC" id="7.2.3.1"/>
    </reaction>
</comment>
<dbReference type="PANTHER" id="PTHR31998">
    <property type="entry name" value="K(+)-INSENSITIVE PYROPHOSPHATE-ENERGIZED PROTON PUMP"/>
    <property type="match status" value="1"/>
</dbReference>
<keyword evidence="7 9" id="KW-0406">Ion transport</keyword>
<sequence length="825" mass="86217">MEQYILYVPALLAIIGLIFMGAKYAWVKKQDSGNERMKELSASIKEGALAFLSAEYRLLLIFVIIASILLGVVAYVVPSTEYIIILAFIVGAIFSAFAGNIGMRIATDANARTTQAARTSLPKALKVSFGGGTVMGMGVASLAVLGLSLFFILFLNMYMSGEGSFYDNMTVVLEALAGFSLGAESIALFARVGGGIYTKAADVGADLVGKVEAGIPEDDPRNPATIADNVGDNVGDVAGMGADLFGSYVATVLASMVLGNYVLRDMREAGQVTEAFDGMGPILLPLVIAGVGIIASIIGTLLVGIKNNEAKEAQVQKALDTGNWIAIVITLVASWFLIDWMLPETMSMNFFGEGAKEISSMNVFWSALIGLAVGGLISWVTAYYTSMGKDPVNDIVNNSGTGAATNIIAGLAVGMISTAGSVLLFAAAIWASYAFAGFYGVAIAASAMMATTAMQLAIDAFGPIADNAGGVAEMAELPEEVRERTDILDSVGNTTAAVGKGFAIASAALTALALFAAFVTFTGIDGINIFKAPVLAALFVGGMIPVVFSALAMKSVGKAAMAMVMEVRRQFKEIPGIMEGTGKPEYDKCVAISTQASLKEMLLPGLITIVTPLLIGLGTAMISGNYTLGAEVLGGYMAGVCVSGVMWAIFQNNAGGAWDNAKKSFEAGAMVNGKIEKKGSDAHKAAVTGDTVGDPFKDTSGPSMNILIKLTCLVGLVIAPILGGHSSEEGLAMNTTVAEVNFSENENSVEKRVEVKMTKNEDGTTKANVVTTTVTNGGEEVVEEKVFEGTEEEVKAQLDKMSETSEDVQVKVKKVIKEVKEEVEN</sequence>
<accession>A0ABU7W7Q5</accession>
<feature type="transmembrane region" description="Helical" evidence="9">
    <location>
        <begin position="6"/>
        <end position="27"/>
    </location>
</feature>
<dbReference type="NCBIfam" id="TIGR01104">
    <property type="entry name" value="V_PPase"/>
    <property type="match status" value="1"/>
</dbReference>
<keyword evidence="9" id="KW-0915">Sodium</keyword>
<keyword evidence="5 9" id="KW-1278">Translocase</keyword>
<comment type="activity regulation">
    <text evidence="9">Requires K(+) for maximal activity.</text>
</comment>
<feature type="transmembrane region" description="Helical" evidence="9">
    <location>
        <begin position="534"/>
        <end position="553"/>
    </location>
</feature>
<evidence type="ECO:0000256" key="9">
    <source>
        <dbReference type="HAMAP-Rule" id="MF_01129"/>
    </source>
</evidence>
<evidence type="ECO:0000256" key="4">
    <source>
        <dbReference type="ARBA" id="ARBA00022842"/>
    </source>
</evidence>
<evidence type="ECO:0000256" key="6">
    <source>
        <dbReference type="ARBA" id="ARBA00022989"/>
    </source>
</evidence>
<dbReference type="HAMAP" id="MF_01129">
    <property type="entry name" value="PPase_energized_pump"/>
    <property type="match status" value="1"/>
</dbReference>
<evidence type="ECO:0000313" key="11">
    <source>
        <dbReference type="Proteomes" id="UP001356704"/>
    </source>
</evidence>
<comment type="caution">
    <text evidence="9">Lacks conserved residue(s) required for the propagation of feature annotation.</text>
</comment>
<evidence type="ECO:0000256" key="2">
    <source>
        <dbReference type="ARBA" id="ARBA00022448"/>
    </source>
</evidence>
<feature type="transmembrane region" description="Helical" evidence="9">
    <location>
        <begin position="83"/>
        <end position="106"/>
    </location>
</feature>
<keyword evidence="11" id="KW-1185">Reference proteome</keyword>
<keyword evidence="9" id="KW-0630">Potassium</keyword>
<evidence type="ECO:0000256" key="8">
    <source>
        <dbReference type="ARBA" id="ARBA00023136"/>
    </source>
</evidence>
<gene>
    <name evidence="9" type="primary">hppA</name>
    <name evidence="10" type="ORF">V1468_12815</name>
</gene>
<keyword evidence="9" id="KW-0739">Sodium transport</keyword>
<feature type="transmembrane region" description="Helical" evidence="9">
    <location>
        <begin position="601"/>
        <end position="620"/>
    </location>
</feature>
<evidence type="ECO:0000256" key="3">
    <source>
        <dbReference type="ARBA" id="ARBA00022692"/>
    </source>
</evidence>
<keyword evidence="10" id="KW-0378">Hydrolase</keyword>
<feature type="transmembrane region" description="Helical" evidence="9">
    <location>
        <begin position="324"/>
        <end position="342"/>
    </location>
</feature>
<dbReference type="Pfam" id="PF03030">
    <property type="entry name" value="H_PPase"/>
    <property type="match status" value="1"/>
</dbReference>
<keyword evidence="4 9" id="KW-0460">Magnesium</keyword>
<comment type="subunit">
    <text evidence="9">Homodimer.</text>
</comment>
<protein>
    <recommendedName>
        <fullName evidence="9">Putative K(+)-stimulated pyrophosphate-energized sodium pump</fullName>
        <ecNumber evidence="9">7.2.3.1</ecNumber>
    </recommendedName>
    <alternativeName>
        <fullName evidence="9">Membrane-bound sodium-translocating pyrophosphatase</fullName>
    </alternativeName>
    <alternativeName>
        <fullName evidence="9">Pyrophosphate-energized inorganic pyrophosphatase</fullName>
        <shortName evidence="9">Na(+)-PPase</shortName>
    </alternativeName>
</protein>
<dbReference type="NCBIfam" id="NF001960">
    <property type="entry name" value="PRK00733.3-5"/>
    <property type="match status" value="1"/>
</dbReference>
<name>A0ABU7W7Q5_9FLAO</name>
<feature type="transmembrane region" description="Helical" evidence="9">
    <location>
        <begin position="127"/>
        <end position="155"/>
    </location>
</feature>
<feature type="transmembrane region" description="Helical" evidence="9">
    <location>
        <begin position="632"/>
        <end position="650"/>
    </location>
</feature>
<keyword evidence="2 9" id="KW-0813">Transport</keyword>
<comment type="similarity">
    <text evidence="9">Belongs to the H(+)-translocating pyrophosphatase (TC 3.A.10) family. K(+)-stimulated subfamily.</text>
</comment>
<feature type="transmembrane region" description="Helical" evidence="9">
    <location>
        <begin position="283"/>
        <end position="304"/>
    </location>
</feature>
<dbReference type="EC" id="7.2.3.1" evidence="9"/>
<feature type="site" description="Determinant of potassium dependence" evidence="9">
    <location>
        <position position="496"/>
    </location>
</feature>
<dbReference type="InterPro" id="IPR004131">
    <property type="entry name" value="PPase-energised_H-pump"/>
</dbReference>
<feature type="transmembrane region" description="Helical" evidence="9">
    <location>
        <begin position="502"/>
        <end position="522"/>
    </location>
</feature>
<reference evidence="10 11" key="1">
    <citation type="submission" date="2024-02" db="EMBL/GenBank/DDBJ databases">
        <title>Winogradskyella poriferorum JCM 12885.</title>
        <authorList>
            <person name="Zhang D.-F."/>
            <person name="Fu Z.-Y."/>
        </authorList>
    </citation>
    <scope>NUCLEOTIDE SEQUENCE [LARGE SCALE GENOMIC DNA]</scope>
    <source>
        <strain evidence="10 11">JCM 12885</strain>
    </source>
</reference>
<evidence type="ECO:0000256" key="1">
    <source>
        <dbReference type="ARBA" id="ARBA00004127"/>
    </source>
</evidence>
<dbReference type="PIRSF" id="PIRSF001265">
    <property type="entry name" value="H+-PPase"/>
    <property type="match status" value="1"/>
</dbReference>
<evidence type="ECO:0000256" key="5">
    <source>
        <dbReference type="ARBA" id="ARBA00022967"/>
    </source>
</evidence>
<evidence type="ECO:0000256" key="7">
    <source>
        <dbReference type="ARBA" id="ARBA00023065"/>
    </source>
</evidence>
<dbReference type="RefSeq" id="WP_331810625.1">
    <property type="nucleotide sequence ID" value="NZ_JAZHOU010000004.1"/>
</dbReference>
<feature type="transmembrane region" description="Helical" evidence="9">
    <location>
        <begin position="363"/>
        <end position="384"/>
    </location>
</feature>
<dbReference type="NCBIfam" id="NF001955">
    <property type="entry name" value="PRK00733.2-4"/>
    <property type="match status" value="1"/>
</dbReference>